<evidence type="ECO:0000256" key="6">
    <source>
        <dbReference type="ARBA" id="ARBA00022692"/>
    </source>
</evidence>
<evidence type="ECO:0000256" key="12">
    <source>
        <dbReference type="ARBA" id="ARBA00075894"/>
    </source>
</evidence>
<evidence type="ECO:0000256" key="11">
    <source>
        <dbReference type="ARBA" id="ARBA00067464"/>
    </source>
</evidence>
<dbReference type="Gene3D" id="3.20.100.30">
    <property type="entry name" value="VTC, catalytic tunnel domain"/>
    <property type="match status" value="1"/>
</dbReference>
<reference evidence="19" key="1">
    <citation type="submission" date="2020-05" db="EMBL/GenBank/DDBJ databases">
        <title>Mycena genomes resolve the evolution of fungal bioluminescence.</title>
        <authorList>
            <person name="Tsai I.J."/>
        </authorList>
    </citation>
    <scope>NUCLEOTIDE SEQUENCE</scope>
    <source>
        <strain evidence="19">171206Taipei</strain>
    </source>
</reference>
<dbReference type="PANTHER" id="PTHR46140:SF1">
    <property type="entry name" value="VACUOLAR TRANSPORTER CHAPERONE COMPLEX SUBUNIT 4-RELATED"/>
    <property type="match status" value="1"/>
</dbReference>
<feature type="region of interest" description="Disordered" evidence="16">
    <location>
        <begin position="257"/>
        <end position="300"/>
    </location>
</feature>
<feature type="compositionally biased region" description="Acidic residues" evidence="16">
    <location>
        <begin position="287"/>
        <end position="298"/>
    </location>
</feature>
<dbReference type="GO" id="GO:0000329">
    <property type="term" value="C:fungal-type vacuole membrane"/>
    <property type="evidence" value="ECO:0007669"/>
    <property type="project" value="TreeGrafter"/>
</dbReference>
<dbReference type="CDD" id="cd14480">
    <property type="entry name" value="SPX_VTC2_like"/>
    <property type="match status" value="1"/>
</dbReference>
<accession>A0A8H6S975</accession>
<evidence type="ECO:0000256" key="2">
    <source>
        <dbReference type="ARBA" id="ARBA00004128"/>
    </source>
</evidence>
<feature type="transmembrane region" description="Helical" evidence="17">
    <location>
        <begin position="946"/>
        <end position="971"/>
    </location>
</feature>
<evidence type="ECO:0000256" key="7">
    <source>
        <dbReference type="ARBA" id="ARBA00022989"/>
    </source>
</evidence>
<keyword evidence="4" id="KW-0926">Vacuole</keyword>
<evidence type="ECO:0000256" key="9">
    <source>
        <dbReference type="ARBA" id="ARBA00050204"/>
    </source>
</evidence>
<comment type="catalytic activity">
    <reaction evidence="9">
        <text>[phosphate](n) + ATP = [phosphate](n+1) + ADP</text>
        <dbReference type="Rhea" id="RHEA:19573"/>
        <dbReference type="Rhea" id="RHEA-COMP:9859"/>
        <dbReference type="Rhea" id="RHEA-COMP:14280"/>
        <dbReference type="ChEBI" id="CHEBI:16838"/>
        <dbReference type="ChEBI" id="CHEBI:30616"/>
        <dbReference type="ChEBI" id="CHEBI:456216"/>
        <dbReference type="EC" id="2.7.4.1"/>
    </reaction>
    <physiologicalReaction direction="left-to-right" evidence="9">
        <dbReference type="Rhea" id="RHEA:19574"/>
    </physiologicalReaction>
</comment>
<dbReference type="Proteomes" id="UP000636479">
    <property type="component" value="Unassembled WGS sequence"/>
</dbReference>
<feature type="region of interest" description="Disordered" evidence="16">
    <location>
        <begin position="849"/>
        <end position="895"/>
    </location>
</feature>
<dbReference type="Pfam" id="PF03105">
    <property type="entry name" value="SPX"/>
    <property type="match status" value="1"/>
</dbReference>
<protein>
    <recommendedName>
        <fullName evidence="11">Vacuolar transporter chaperone complex subunit 4</fullName>
        <ecNumber evidence="3">2.7.4.1</ecNumber>
    </recommendedName>
    <alternativeName>
        <fullName evidence="13">Polyphosphate kinase</fullName>
    </alternativeName>
    <alternativeName>
        <fullName evidence="12">SPX-dependent polyphosphate polymerase VTC subunit 4</fullName>
    </alternativeName>
    <alternativeName>
        <fullName evidence="14">Vacuolar membrane polyphosphate polymerase catalytic subunit</fullName>
    </alternativeName>
</protein>
<dbReference type="GO" id="GO:0006799">
    <property type="term" value="P:polyphosphate biosynthetic process"/>
    <property type="evidence" value="ECO:0007669"/>
    <property type="project" value="UniProtKB-ARBA"/>
</dbReference>
<keyword evidence="7 17" id="KW-1133">Transmembrane helix</keyword>
<evidence type="ECO:0000256" key="5">
    <source>
        <dbReference type="ARBA" id="ARBA00022679"/>
    </source>
</evidence>
<dbReference type="InterPro" id="IPR006598">
    <property type="entry name" value="CAP10"/>
</dbReference>
<gene>
    <name evidence="19" type="ORF">MIND_01141300</name>
</gene>
<keyword evidence="5" id="KW-0808">Transferase</keyword>
<feature type="transmembrane region" description="Helical" evidence="17">
    <location>
        <begin position="992"/>
        <end position="1011"/>
    </location>
</feature>
<evidence type="ECO:0000256" key="17">
    <source>
        <dbReference type="SAM" id="Phobius"/>
    </source>
</evidence>
<dbReference type="InterPro" id="IPR042267">
    <property type="entry name" value="VTC_sf"/>
</dbReference>
<organism evidence="19 20">
    <name type="scientific">Mycena indigotica</name>
    <dbReference type="NCBI Taxonomy" id="2126181"/>
    <lineage>
        <taxon>Eukaryota</taxon>
        <taxon>Fungi</taxon>
        <taxon>Dikarya</taxon>
        <taxon>Basidiomycota</taxon>
        <taxon>Agaricomycotina</taxon>
        <taxon>Agaricomycetes</taxon>
        <taxon>Agaricomycetidae</taxon>
        <taxon>Agaricales</taxon>
        <taxon>Marasmiineae</taxon>
        <taxon>Mycenaceae</taxon>
        <taxon>Mycena</taxon>
    </lineage>
</organism>
<dbReference type="GO" id="GO:0008976">
    <property type="term" value="F:polyphosphate kinase activity"/>
    <property type="evidence" value="ECO:0007669"/>
    <property type="project" value="UniProtKB-EC"/>
</dbReference>
<comment type="cofactor">
    <cofactor evidence="1">
        <name>Mn(2+)</name>
        <dbReference type="ChEBI" id="CHEBI:29035"/>
    </cofactor>
</comment>
<evidence type="ECO:0000313" key="19">
    <source>
        <dbReference type="EMBL" id="KAF7293620.1"/>
    </source>
</evidence>
<dbReference type="Pfam" id="PF09359">
    <property type="entry name" value="VTC"/>
    <property type="match status" value="1"/>
</dbReference>
<dbReference type="GeneID" id="59350467"/>
<evidence type="ECO:0000256" key="3">
    <source>
        <dbReference type="ARBA" id="ARBA00012960"/>
    </source>
</evidence>
<dbReference type="Pfam" id="PF05686">
    <property type="entry name" value="Glyco_transf_90"/>
    <property type="match status" value="1"/>
</dbReference>
<evidence type="ECO:0000256" key="10">
    <source>
        <dbReference type="ARBA" id="ARBA00061390"/>
    </source>
</evidence>
<evidence type="ECO:0000256" key="1">
    <source>
        <dbReference type="ARBA" id="ARBA00001936"/>
    </source>
</evidence>
<evidence type="ECO:0000256" key="13">
    <source>
        <dbReference type="ARBA" id="ARBA00080494"/>
    </source>
</evidence>
<evidence type="ECO:0000256" key="8">
    <source>
        <dbReference type="ARBA" id="ARBA00023136"/>
    </source>
</evidence>
<feature type="compositionally biased region" description="Basic and acidic residues" evidence="16">
    <location>
        <begin position="849"/>
        <end position="869"/>
    </location>
</feature>
<feature type="compositionally biased region" description="Low complexity" evidence="16">
    <location>
        <begin position="268"/>
        <end position="283"/>
    </location>
</feature>
<dbReference type="FunFam" id="3.20.100.30:FF:000001">
    <property type="entry name" value="Vacuolar transporter chaperone 4"/>
    <property type="match status" value="1"/>
</dbReference>
<keyword evidence="6 17" id="KW-0812">Transmembrane</keyword>
<evidence type="ECO:0000256" key="14">
    <source>
        <dbReference type="ARBA" id="ARBA00081313"/>
    </source>
</evidence>
<dbReference type="OrthoDB" id="6493944at2759"/>
<comment type="similarity">
    <text evidence="10">Belongs to the VTC4 family.</text>
</comment>
<dbReference type="PANTHER" id="PTHR46140">
    <property type="entry name" value="VACUOLAR TRANSPORTER CHAPERONE 1-RELATED"/>
    <property type="match status" value="1"/>
</dbReference>
<evidence type="ECO:0000256" key="4">
    <source>
        <dbReference type="ARBA" id="ARBA00022554"/>
    </source>
</evidence>
<proteinExistence type="inferred from homology"/>
<dbReference type="GO" id="GO:0033254">
    <property type="term" value="C:vacuolar transporter chaperone complex"/>
    <property type="evidence" value="ECO:0007669"/>
    <property type="project" value="TreeGrafter"/>
</dbReference>
<dbReference type="EC" id="2.7.4.1" evidence="3"/>
<feature type="region of interest" description="Disordered" evidence="16">
    <location>
        <begin position="795"/>
        <end position="832"/>
    </location>
</feature>
<evidence type="ECO:0000259" key="18">
    <source>
        <dbReference type="PROSITE" id="PS51382"/>
    </source>
</evidence>
<feature type="coiled-coil region" evidence="15">
    <location>
        <begin position="229"/>
        <end position="256"/>
    </location>
</feature>
<dbReference type="InterPro" id="IPR018966">
    <property type="entry name" value="VTC_domain"/>
</dbReference>
<keyword evidence="8 17" id="KW-0472">Membrane</keyword>
<dbReference type="CDD" id="cd07751">
    <property type="entry name" value="PolyPPase_VTC4_like"/>
    <property type="match status" value="1"/>
</dbReference>
<evidence type="ECO:0000256" key="15">
    <source>
        <dbReference type="SAM" id="Coils"/>
    </source>
</evidence>
<dbReference type="InterPro" id="IPR003807">
    <property type="entry name" value="DUF202"/>
</dbReference>
<sequence>MISRRLPTILDVDGNGWSSRFKRLMNSGSLIFKASGYPEWFTDRLAPWVHFIPIQNSFSDLLDALVFFRGDPSGQGAHDVMARRIAEAGREWSRKFWRKEDLVAYNYRLFLEYGRVMSSNREEMSFIMWEDDQEDETREQELSHGNRYEVWSKNQRKGSVSSSATCLITMSSTDLDNEWRPFYLDYNLLKRELKARTTGHGWRSKDEKEFTLLLEKELDKIHDFQKAKTTELAHRIREAEKDVKRLVNEERIFEENALRSPRHHRMRSPSSPDPETQLEDSLGLDGGSDDDTDSDEDVSSMGADSLDALEARFHGLEEEVANLVADVHDLALYTKLNITGFMKILKVRIVLVFLQARSQYLFLRNTTLVLACFIFQNNDFRGQKLTGLSLKSTFVQDYLEKRAFYKYNWDALIVKLSKLYDLVRTRGHPVQGDSSAGGSQSAFVRQTTKYWVHPDNLVPLKLAILRHLPVLVFNAEKEFDPKDAAITSIYFDNEDLELYLGRLEKTEGAEAIRLRWYGDMGVRTIFVERKTHREDWTGEKSVKARFPIKEHLVNAFLRGEYTVDEEFQQLVTKGKKTRQEVDSMIQLANEVQYAVLSRKLQPVMRSFYNRTAFQLPGDARVRISLDTELTMVREDNWDGRSRAGDNWRRTDIGIDYPFEQLPADDKEQFKYGVLEVKLQTQFGQEPPEWVMELVQSHLVEAVPKFSKFIHGCATLLPNRVDLVPFWLPQMDIDILKPDTGYLSVIERPPHTPSAEREEDDDADRQPAYDEDKRTGLSGKEVAEAIAFREEMLKAKGKAPANHETNGGDIKPPSPRKGLAIPPKPRALSIDPLAPSLAFDETLRDRLKGERRAQKRREEEQSTETLREDQEERDEDDPLLPRPRDDERRVSRDVHAPPGKRISVPIRIEPKVYFAAERTFLKWLHNAVFIGTIATTLLNFTEPSDTYGLISAALFTLAALLAIAYSAAIFVYRAHRLRARRAEGLYYDKYGPTVLCVVLFLAMAANVGMRVAEMVDDASD</sequence>
<keyword evidence="20" id="KW-1185">Reference proteome</keyword>
<dbReference type="AlphaFoldDB" id="A0A8H6S975"/>
<dbReference type="PROSITE" id="PS51382">
    <property type="entry name" value="SPX"/>
    <property type="match status" value="1"/>
</dbReference>
<comment type="caution">
    <text evidence="19">The sequence shown here is derived from an EMBL/GenBank/DDBJ whole genome shotgun (WGS) entry which is preliminary data.</text>
</comment>
<dbReference type="InterPro" id="IPR004331">
    <property type="entry name" value="SPX_dom"/>
</dbReference>
<dbReference type="InterPro" id="IPR051572">
    <property type="entry name" value="VTC_Complex_Subunit"/>
</dbReference>
<name>A0A8H6S975_9AGAR</name>
<evidence type="ECO:0000313" key="20">
    <source>
        <dbReference type="Proteomes" id="UP000636479"/>
    </source>
</evidence>
<feature type="compositionally biased region" description="Basic and acidic residues" evidence="16">
    <location>
        <begin position="881"/>
        <end position="894"/>
    </location>
</feature>
<feature type="region of interest" description="Disordered" evidence="16">
    <location>
        <begin position="743"/>
        <end position="776"/>
    </location>
</feature>
<feature type="compositionally biased region" description="Basic and acidic residues" evidence="16">
    <location>
        <begin position="763"/>
        <end position="776"/>
    </location>
</feature>
<keyword evidence="15" id="KW-0175">Coiled coil</keyword>
<dbReference type="EMBL" id="JACAZF010000010">
    <property type="protein sequence ID" value="KAF7293620.1"/>
    <property type="molecule type" value="Genomic_DNA"/>
</dbReference>
<feature type="domain" description="SPX" evidence="18">
    <location>
        <begin position="160"/>
        <end position="362"/>
    </location>
</feature>
<comment type="subcellular location">
    <subcellularLocation>
        <location evidence="2">Vacuole membrane</location>
        <topology evidence="2">Multi-pass membrane protein</topology>
    </subcellularLocation>
</comment>
<evidence type="ECO:0000256" key="16">
    <source>
        <dbReference type="SAM" id="MobiDB-lite"/>
    </source>
</evidence>
<dbReference type="Pfam" id="PF02656">
    <property type="entry name" value="DUF202"/>
    <property type="match status" value="1"/>
</dbReference>
<dbReference type="RefSeq" id="XP_037215783.1">
    <property type="nucleotide sequence ID" value="XM_037367951.1"/>
</dbReference>